<name>A0A0F9FNQ9_9ZZZZ</name>
<reference evidence="2" key="1">
    <citation type="journal article" date="2015" name="Nature">
        <title>Complex archaea that bridge the gap between prokaryotes and eukaryotes.</title>
        <authorList>
            <person name="Spang A."/>
            <person name="Saw J.H."/>
            <person name="Jorgensen S.L."/>
            <person name="Zaremba-Niedzwiedzka K."/>
            <person name="Martijn J."/>
            <person name="Lind A.E."/>
            <person name="van Eijk R."/>
            <person name="Schleper C."/>
            <person name="Guy L."/>
            <person name="Ettema T.J."/>
        </authorList>
    </citation>
    <scope>NUCLEOTIDE SEQUENCE</scope>
</reference>
<keyword evidence="1" id="KW-0472">Membrane</keyword>
<protein>
    <submittedName>
        <fullName evidence="2">Uncharacterized protein</fullName>
    </submittedName>
</protein>
<proteinExistence type="predicted"/>
<gene>
    <name evidence="2" type="ORF">LCGC14_2220350</name>
</gene>
<organism evidence="2">
    <name type="scientific">marine sediment metagenome</name>
    <dbReference type="NCBI Taxonomy" id="412755"/>
    <lineage>
        <taxon>unclassified sequences</taxon>
        <taxon>metagenomes</taxon>
        <taxon>ecological metagenomes</taxon>
    </lineage>
</organism>
<sequence length="61" mass="7057">MIFYLIATVLTFLGCIFWIIDTIGGAIQTKGYCMLCFITSALVIMLKFCYENPETIKEFFR</sequence>
<evidence type="ECO:0000256" key="1">
    <source>
        <dbReference type="SAM" id="Phobius"/>
    </source>
</evidence>
<dbReference type="AlphaFoldDB" id="A0A0F9FNQ9"/>
<feature type="transmembrane region" description="Helical" evidence="1">
    <location>
        <begin position="6"/>
        <end position="24"/>
    </location>
</feature>
<keyword evidence="1" id="KW-0812">Transmembrane</keyword>
<dbReference type="EMBL" id="LAZR01029652">
    <property type="protein sequence ID" value="KKL58940.1"/>
    <property type="molecule type" value="Genomic_DNA"/>
</dbReference>
<accession>A0A0F9FNQ9</accession>
<feature type="transmembrane region" description="Helical" evidence="1">
    <location>
        <begin position="31"/>
        <end position="50"/>
    </location>
</feature>
<keyword evidence="1" id="KW-1133">Transmembrane helix</keyword>
<evidence type="ECO:0000313" key="2">
    <source>
        <dbReference type="EMBL" id="KKL58940.1"/>
    </source>
</evidence>
<comment type="caution">
    <text evidence="2">The sequence shown here is derived from an EMBL/GenBank/DDBJ whole genome shotgun (WGS) entry which is preliminary data.</text>
</comment>